<reference evidence="2" key="1">
    <citation type="submission" date="2021-02" db="EMBL/GenBank/DDBJ databases">
        <authorList>
            <person name="Dougan E. K."/>
            <person name="Rhodes N."/>
            <person name="Thang M."/>
            <person name="Chan C."/>
        </authorList>
    </citation>
    <scope>NUCLEOTIDE SEQUENCE</scope>
</reference>
<evidence type="ECO:0000313" key="3">
    <source>
        <dbReference type="Proteomes" id="UP000604046"/>
    </source>
</evidence>
<gene>
    <name evidence="2" type="primary">terC</name>
    <name evidence="2" type="ORF">SNAT2548_LOCUS10522</name>
</gene>
<keyword evidence="3" id="KW-1185">Reference proteome</keyword>
<evidence type="ECO:0000313" key="2">
    <source>
        <dbReference type="EMBL" id="CAE7238818.1"/>
    </source>
</evidence>
<evidence type="ECO:0000256" key="1">
    <source>
        <dbReference type="SAM" id="SignalP"/>
    </source>
</evidence>
<name>A0A812LC80_9DINO</name>
<keyword evidence="1" id="KW-0732">Signal</keyword>
<feature type="chain" id="PRO_5032781143" evidence="1">
    <location>
        <begin position="22"/>
        <end position="119"/>
    </location>
</feature>
<sequence>MQATWPLIFLVLLLGAAVALCSVLIYVTELYRLCPAWAPIRSFDQEPMATKQTYGAASSAATANLEQKLQVPWDSVEKTWHPVHGEVEIRPAFCDTQYLRSHSAWWARDEPHFKAASLA</sequence>
<dbReference type="Proteomes" id="UP000604046">
    <property type="component" value="Unassembled WGS sequence"/>
</dbReference>
<organism evidence="2 3">
    <name type="scientific">Symbiodinium natans</name>
    <dbReference type="NCBI Taxonomy" id="878477"/>
    <lineage>
        <taxon>Eukaryota</taxon>
        <taxon>Sar</taxon>
        <taxon>Alveolata</taxon>
        <taxon>Dinophyceae</taxon>
        <taxon>Suessiales</taxon>
        <taxon>Symbiodiniaceae</taxon>
        <taxon>Symbiodinium</taxon>
    </lineage>
</organism>
<comment type="caution">
    <text evidence="2">The sequence shown here is derived from an EMBL/GenBank/DDBJ whole genome shotgun (WGS) entry which is preliminary data.</text>
</comment>
<dbReference type="AlphaFoldDB" id="A0A812LC80"/>
<accession>A0A812LC80</accession>
<proteinExistence type="predicted"/>
<feature type="signal peptide" evidence="1">
    <location>
        <begin position="1"/>
        <end position="21"/>
    </location>
</feature>
<dbReference type="EMBL" id="CAJNDS010000879">
    <property type="protein sequence ID" value="CAE7238818.1"/>
    <property type="molecule type" value="Genomic_DNA"/>
</dbReference>
<dbReference type="OrthoDB" id="10365564at2759"/>
<protein>
    <submittedName>
        <fullName evidence="2">TerC protein</fullName>
    </submittedName>
</protein>